<proteinExistence type="predicted"/>
<evidence type="ECO:0000256" key="1">
    <source>
        <dbReference type="SAM" id="Phobius"/>
    </source>
</evidence>
<keyword evidence="1" id="KW-0472">Membrane</keyword>
<dbReference type="RefSeq" id="WP_281763025.1">
    <property type="nucleotide sequence ID" value="NZ_AP026709.1"/>
</dbReference>
<dbReference type="Proteomes" id="UP001317742">
    <property type="component" value="Chromosome"/>
</dbReference>
<dbReference type="EMBL" id="AP026709">
    <property type="protein sequence ID" value="BDQ37166.1"/>
    <property type="molecule type" value="Genomic_DNA"/>
</dbReference>
<accession>A0ABN6S1U7</accession>
<organism evidence="2 3">
    <name type="scientific">Pseudodesulfovibrio nedwellii</name>
    <dbReference type="NCBI Taxonomy" id="2973072"/>
    <lineage>
        <taxon>Bacteria</taxon>
        <taxon>Pseudomonadati</taxon>
        <taxon>Thermodesulfobacteriota</taxon>
        <taxon>Desulfovibrionia</taxon>
        <taxon>Desulfovibrionales</taxon>
        <taxon>Desulfovibrionaceae</taxon>
    </lineage>
</organism>
<feature type="transmembrane region" description="Helical" evidence="1">
    <location>
        <begin position="186"/>
        <end position="208"/>
    </location>
</feature>
<name>A0ABN6S1U7_9BACT</name>
<keyword evidence="3" id="KW-1185">Reference proteome</keyword>
<evidence type="ECO:0000313" key="3">
    <source>
        <dbReference type="Proteomes" id="UP001317742"/>
    </source>
</evidence>
<reference evidence="2 3" key="1">
    <citation type="submission" date="2022-08" db="EMBL/GenBank/DDBJ databases">
        <title>Genome Sequence of the sulphate-reducing bacterium, Pseudodesulfovibrio sp. SYK.</title>
        <authorList>
            <person name="Kondo R."/>
            <person name="Kataoka T."/>
        </authorList>
    </citation>
    <scope>NUCLEOTIDE SEQUENCE [LARGE SCALE GENOMIC DNA]</scope>
    <source>
        <strain evidence="2 3">SYK</strain>
    </source>
</reference>
<keyword evidence="1" id="KW-0812">Transmembrane</keyword>
<protein>
    <submittedName>
        <fullName evidence="2">Uncharacterized protein</fullName>
    </submittedName>
</protein>
<sequence>MPTGGGTMTYASETINRRDRAHADVEELPRPGVWMETNLPWNTAFWSDLKGKTLMRLNPHWHVEKDKTSEGFPVEDVLVEAEFRATPELTATADTFQASFPEIGLTLSARKCEDGANTALSFTMDEVENCPFTAEDAGRTMQYWLPSLREYYRLHESNSLKHRAWRFFMNKVMLTMNPTQRRISGFMFKLTVLECLFIVILGVGWFYYGA</sequence>
<evidence type="ECO:0000313" key="2">
    <source>
        <dbReference type="EMBL" id="BDQ37166.1"/>
    </source>
</evidence>
<gene>
    <name evidence="2" type="ORF">SYK_15260</name>
</gene>
<keyword evidence="1" id="KW-1133">Transmembrane helix</keyword>